<dbReference type="GO" id="GO:0006979">
    <property type="term" value="P:response to oxidative stress"/>
    <property type="evidence" value="ECO:0007669"/>
    <property type="project" value="InterPro"/>
</dbReference>
<name>F2CZ58_HORVV</name>
<organism evidence="2">
    <name type="scientific">Hordeum vulgare subsp. vulgare</name>
    <name type="common">Domesticated barley</name>
    <dbReference type="NCBI Taxonomy" id="112509"/>
    <lineage>
        <taxon>Eukaryota</taxon>
        <taxon>Viridiplantae</taxon>
        <taxon>Streptophyta</taxon>
        <taxon>Embryophyta</taxon>
        <taxon>Tracheophyta</taxon>
        <taxon>Spermatophyta</taxon>
        <taxon>Magnoliopsida</taxon>
        <taxon>Liliopsida</taxon>
        <taxon>Poales</taxon>
        <taxon>Poaceae</taxon>
        <taxon>BOP clade</taxon>
        <taxon>Pooideae</taxon>
        <taxon>Triticodae</taxon>
        <taxon>Triticeae</taxon>
        <taxon>Hordeinae</taxon>
        <taxon>Hordeum</taxon>
    </lineage>
</organism>
<feature type="region of interest" description="Disordered" evidence="1">
    <location>
        <begin position="73"/>
        <end position="116"/>
    </location>
</feature>
<accession>F2CZ58</accession>
<reference evidence="2" key="1">
    <citation type="journal article" date="2011" name="Plant Physiol.">
        <title>Comprehensive sequence analysis of 24,783 barley full-length cDNAs derived from 12 clone libraries.</title>
        <authorList>
            <person name="Matsumoto T."/>
            <person name="Tanaka T."/>
            <person name="Sakai H."/>
            <person name="Amano N."/>
            <person name="Kanamori H."/>
            <person name="Kurita K."/>
            <person name="Kikuta A."/>
            <person name="Kamiya K."/>
            <person name="Yamamoto M."/>
            <person name="Ikawa H."/>
            <person name="Fujii N."/>
            <person name="Hori K."/>
            <person name="Itoh T."/>
            <person name="Sato K."/>
        </authorList>
    </citation>
    <scope>NUCLEOTIDE SEQUENCE</scope>
    <source>
        <tissue evidence="2">Shoot</tissue>
    </source>
</reference>
<feature type="compositionally biased region" description="Low complexity" evidence="1">
    <location>
        <begin position="80"/>
        <end position="93"/>
    </location>
</feature>
<dbReference type="GO" id="GO:0020037">
    <property type="term" value="F:heme binding"/>
    <property type="evidence" value="ECO:0007669"/>
    <property type="project" value="InterPro"/>
</dbReference>
<dbReference type="PRINTS" id="PR00459">
    <property type="entry name" value="ASPEROXIDASE"/>
</dbReference>
<dbReference type="EMBL" id="AK356914">
    <property type="protein sequence ID" value="BAJ88129.1"/>
    <property type="molecule type" value="mRNA"/>
</dbReference>
<dbReference type="InterPro" id="IPR002207">
    <property type="entry name" value="Peroxidase_I"/>
</dbReference>
<protein>
    <submittedName>
        <fullName evidence="2">Predicted protein</fullName>
    </submittedName>
</protein>
<evidence type="ECO:0000313" key="2">
    <source>
        <dbReference type="EMBL" id="BAJ88129.1"/>
    </source>
</evidence>
<dbReference type="GO" id="GO:0004601">
    <property type="term" value="F:peroxidase activity"/>
    <property type="evidence" value="ECO:0007669"/>
    <property type="project" value="InterPro"/>
</dbReference>
<evidence type="ECO:0000256" key="1">
    <source>
        <dbReference type="SAM" id="MobiDB-lite"/>
    </source>
</evidence>
<proteinExistence type="evidence at transcript level"/>
<dbReference type="AlphaFoldDB" id="F2CZ58"/>
<feature type="compositionally biased region" description="Polar residues" evidence="1">
    <location>
        <begin position="102"/>
        <end position="116"/>
    </location>
</feature>
<sequence length="136" mass="14604">MDTKTDGPFSATKCPAEFAHGTKASLDIAVWQLEPIKEQFPGHWCRIASHKKDEGGAEGRGVGQDWCLKRGAKGEHVAPSSWPSDTTTSSSSSRAAGCPTVPCTSPANPGSASATSRWPNFERLEDWMVLLTAWTT</sequence>